<keyword evidence="1" id="KW-0472">Membrane</keyword>
<dbReference type="EMBL" id="JABXYR010000002">
    <property type="protein sequence ID" value="NWO23403.1"/>
    <property type="molecule type" value="Genomic_DNA"/>
</dbReference>
<gene>
    <name evidence="2" type="ORF">HW270_04895</name>
</gene>
<evidence type="ECO:0000256" key="1">
    <source>
        <dbReference type="SAM" id="Phobius"/>
    </source>
</evidence>
<keyword evidence="1" id="KW-0812">Transmembrane</keyword>
<keyword evidence="1" id="KW-1133">Transmembrane helix</keyword>
<proteinExistence type="predicted"/>
<dbReference type="Proteomes" id="UP000526307">
    <property type="component" value="Unassembled WGS sequence"/>
</dbReference>
<comment type="caution">
    <text evidence="2">The sequence shown here is derived from an EMBL/GenBank/DDBJ whole genome shotgun (WGS) entry which is preliminary data.</text>
</comment>
<accession>A0A7Y9B0S0</accession>
<dbReference type="RefSeq" id="WP_009643887.1">
    <property type="nucleotide sequence ID" value="NZ_CAJPUB010000011.1"/>
</dbReference>
<sequence length="94" mass="10734">MELILIRAVSWFCSILQMLLVVTAILSWFAGASETVRGLYQMGTQLTAPLVDPIRRFINRGGDSRMMVDFSPLIAFFLIEIVQKILIRIILMIF</sequence>
<name>A0A7Y9B0S0_9FIRM</name>
<reference evidence="2 3" key="1">
    <citation type="submission" date="2020-06" db="EMBL/GenBank/DDBJ databases">
        <title>Mogibacterium timidum strain W9173 genomic sequence.</title>
        <authorList>
            <person name="Wade W.G."/>
            <person name="Johnston C.D."/>
            <person name="Chen T."/>
            <person name="Dewhirst F.E."/>
        </authorList>
    </citation>
    <scope>NUCLEOTIDE SEQUENCE [LARGE SCALE GENOMIC DNA]</scope>
    <source>
        <strain evidence="2 3">W9173</strain>
    </source>
</reference>
<dbReference type="AlphaFoldDB" id="A0A7Y9B0S0"/>
<dbReference type="Pfam" id="PF02325">
    <property type="entry name" value="CCB3_YggT"/>
    <property type="match status" value="1"/>
</dbReference>
<feature type="transmembrane region" description="Helical" evidence="1">
    <location>
        <begin position="70"/>
        <end position="91"/>
    </location>
</feature>
<dbReference type="GO" id="GO:0016020">
    <property type="term" value="C:membrane"/>
    <property type="evidence" value="ECO:0007669"/>
    <property type="project" value="InterPro"/>
</dbReference>
<organism evidence="2 3">
    <name type="scientific">Mogibacterium timidum</name>
    <dbReference type="NCBI Taxonomy" id="35519"/>
    <lineage>
        <taxon>Bacteria</taxon>
        <taxon>Bacillati</taxon>
        <taxon>Bacillota</taxon>
        <taxon>Clostridia</taxon>
        <taxon>Peptostreptococcales</taxon>
        <taxon>Anaerovoracaceae</taxon>
        <taxon>Mogibacterium</taxon>
    </lineage>
</organism>
<dbReference type="InterPro" id="IPR003425">
    <property type="entry name" value="CCB3/YggT"/>
</dbReference>
<evidence type="ECO:0000313" key="3">
    <source>
        <dbReference type="Proteomes" id="UP000526307"/>
    </source>
</evidence>
<keyword evidence="3" id="KW-1185">Reference proteome</keyword>
<evidence type="ECO:0000313" key="2">
    <source>
        <dbReference type="EMBL" id="NWO23403.1"/>
    </source>
</evidence>
<protein>
    <submittedName>
        <fullName evidence="2">YggT family protein</fullName>
    </submittedName>
</protein>
<feature type="transmembrane region" description="Helical" evidence="1">
    <location>
        <begin position="9"/>
        <end position="30"/>
    </location>
</feature>